<dbReference type="AlphaFoldDB" id="X1K8K7"/>
<gene>
    <name evidence="1" type="ORF">S03H2_64410</name>
</gene>
<feature type="non-terminal residue" evidence="1">
    <location>
        <position position="1"/>
    </location>
</feature>
<proteinExistence type="predicted"/>
<comment type="caution">
    <text evidence="1">The sequence shown here is derived from an EMBL/GenBank/DDBJ whole genome shotgun (WGS) entry which is preliminary data.</text>
</comment>
<sequence>SIGNLPSYFFKCNRILLIIMPTKKFQEEIKVKLKGISNACNINQDRLGSDYNEYYGYQLTMDGQPISLSSYKRERFDGFLEGFKEGCRLKQ</sequence>
<reference evidence="1" key="1">
    <citation type="journal article" date="2014" name="Front. Microbiol.">
        <title>High frequency of phylogenetically diverse reductive dehalogenase-homologous genes in deep subseafloor sedimentary metagenomes.</title>
        <authorList>
            <person name="Kawai M."/>
            <person name="Futagami T."/>
            <person name="Toyoda A."/>
            <person name="Takaki Y."/>
            <person name="Nishi S."/>
            <person name="Hori S."/>
            <person name="Arai W."/>
            <person name="Tsubouchi T."/>
            <person name="Morono Y."/>
            <person name="Uchiyama I."/>
            <person name="Ito T."/>
            <person name="Fujiyama A."/>
            <person name="Inagaki F."/>
            <person name="Takami H."/>
        </authorList>
    </citation>
    <scope>NUCLEOTIDE SEQUENCE</scope>
    <source>
        <strain evidence="1">Expedition CK06-06</strain>
    </source>
</reference>
<name>X1K8K7_9ZZZZ</name>
<dbReference type="EMBL" id="BARU01041835">
    <property type="protein sequence ID" value="GAH78418.1"/>
    <property type="molecule type" value="Genomic_DNA"/>
</dbReference>
<organism evidence="1">
    <name type="scientific">marine sediment metagenome</name>
    <dbReference type="NCBI Taxonomy" id="412755"/>
    <lineage>
        <taxon>unclassified sequences</taxon>
        <taxon>metagenomes</taxon>
        <taxon>ecological metagenomes</taxon>
    </lineage>
</organism>
<evidence type="ECO:0000313" key="1">
    <source>
        <dbReference type="EMBL" id="GAH78418.1"/>
    </source>
</evidence>
<accession>X1K8K7</accession>
<protein>
    <submittedName>
        <fullName evidence="1">Uncharacterized protein</fullName>
    </submittedName>
</protein>